<sequence>MVKMFQKFGLDCTSTHNPPPFETMMNEEQVDALLTGRILKHSRRGLGCRDSKSFVKKIVNTTSYATECEDSSPAPSEYEEGGQATIDELMEAFDRIKDYLMKSPVLMAHVKGKPMILYTAAMDTSLEALLAQHNDQGKENVLYYLSRTFVRAELRSPDGEKQMIQGITNLVLG</sequence>
<gene>
    <name evidence="2" type="ORF">RJ640_013900</name>
</gene>
<reference evidence="2" key="1">
    <citation type="submission" date="2022-12" db="EMBL/GenBank/DDBJ databases">
        <title>Draft genome assemblies for two species of Escallonia (Escalloniales).</title>
        <authorList>
            <person name="Chanderbali A."/>
            <person name="Dervinis C."/>
            <person name="Anghel I."/>
            <person name="Soltis D."/>
            <person name="Soltis P."/>
            <person name="Zapata F."/>
        </authorList>
    </citation>
    <scope>NUCLEOTIDE SEQUENCE</scope>
    <source>
        <strain evidence="2">UCBG92.1500</strain>
        <tissue evidence="2">Leaf</tissue>
    </source>
</reference>
<dbReference type="SUPFAM" id="SSF56672">
    <property type="entry name" value="DNA/RNA polymerases"/>
    <property type="match status" value="1"/>
</dbReference>
<dbReference type="EMBL" id="JAVXUO010000029">
    <property type="protein sequence ID" value="KAK2996010.1"/>
    <property type="molecule type" value="Genomic_DNA"/>
</dbReference>
<dbReference type="PANTHER" id="PTHR48475">
    <property type="entry name" value="RIBONUCLEASE H"/>
    <property type="match status" value="1"/>
</dbReference>
<evidence type="ECO:0000313" key="2">
    <source>
        <dbReference type="EMBL" id="KAK2996010.1"/>
    </source>
</evidence>
<organism evidence="2 3">
    <name type="scientific">Escallonia rubra</name>
    <dbReference type="NCBI Taxonomy" id="112253"/>
    <lineage>
        <taxon>Eukaryota</taxon>
        <taxon>Viridiplantae</taxon>
        <taxon>Streptophyta</taxon>
        <taxon>Embryophyta</taxon>
        <taxon>Tracheophyta</taxon>
        <taxon>Spermatophyta</taxon>
        <taxon>Magnoliopsida</taxon>
        <taxon>eudicotyledons</taxon>
        <taxon>Gunneridae</taxon>
        <taxon>Pentapetalae</taxon>
        <taxon>asterids</taxon>
        <taxon>campanulids</taxon>
        <taxon>Escalloniales</taxon>
        <taxon>Escalloniaceae</taxon>
        <taxon>Escallonia</taxon>
    </lineage>
</organism>
<dbReference type="PANTHER" id="PTHR48475:SF1">
    <property type="entry name" value="RNASE H TYPE-1 DOMAIN-CONTAINING PROTEIN"/>
    <property type="match status" value="1"/>
</dbReference>
<dbReference type="AlphaFoldDB" id="A0AA88SPF8"/>
<accession>A0AA88SPF8</accession>
<dbReference type="InterPro" id="IPR043502">
    <property type="entry name" value="DNA/RNA_pol_sf"/>
</dbReference>
<feature type="domain" description="Reverse transcriptase/retrotransposon-derived protein RNase H-like" evidence="1">
    <location>
        <begin position="89"/>
        <end position="163"/>
    </location>
</feature>
<dbReference type="InterPro" id="IPR041577">
    <property type="entry name" value="RT_RNaseH_2"/>
</dbReference>
<dbReference type="Pfam" id="PF17919">
    <property type="entry name" value="RT_RNaseH_2"/>
    <property type="match status" value="1"/>
</dbReference>
<evidence type="ECO:0000259" key="1">
    <source>
        <dbReference type="Pfam" id="PF17919"/>
    </source>
</evidence>
<keyword evidence="3" id="KW-1185">Reference proteome</keyword>
<proteinExistence type="predicted"/>
<dbReference type="Proteomes" id="UP001187471">
    <property type="component" value="Unassembled WGS sequence"/>
</dbReference>
<comment type="caution">
    <text evidence="2">The sequence shown here is derived from an EMBL/GenBank/DDBJ whole genome shotgun (WGS) entry which is preliminary data.</text>
</comment>
<evidence type="ECO:0000313" key="3">
    <source>
        <dbReference type="Proteomes" id="UP001187471"/>
    </source>
</evidence>
<name>A0AA88SPF8_9ASTE</name>
<protein>
    <recommendedName>
        <fullName evidence="1">Reverse transcriptase/retrotransposon-derived protein RNase H-like domain-containing protein</fullName>
    </recommendedName>
</protein>